<dbReference type="SUPFAM" id="SSF50022">
    <property type="entry name" value="ISP domain"/>
    <property type="match status" value="1"/>
</dbReference>
<evidence type="ECO:0000313" key="7">
    <source>
        <dbReference type="EMBL" id="SVB05894.1"/>
    </source>
</evidence>
<protein>
    <recommendedName>
        <fullName evidence="6">Rieske domain-containing protein</fullName>
    </recommendedName>
</protein>
<dbReference type="InterPro" id="IPR017941">
    <property type="entry name" value="Rieske_2Fe-2S"/>
</dbReference>
<dbReference type="PANTHER" id="PTHR21496:SF0">
    <property type="entry name" value="RIESKE DOMAIN-CONTAINING PROTEIN"/>
    <property type="match status" value="1"/>
</dbReference>
<feature type="domain" description="Rieske" evidence="6">
    <location>
        <begin position="6"/>
        <end position="104"/>
    </location>
</feature>
<dbReference type="InterPro" id="IPR036922">
    <property type="entry name" value="Rieske_2Fe-2S_sf"/>
</dbReference>
<dbReference type="Gene3D" id="2.102.10.10">
    <property type="entry name" value="Rieske [2Fe-2S] iron-sulphur domain"/>
    <property type="match status" value="1"/>
</dbReference>
<name>A0A382AWY9_9ZZZZ</name>
<keyword evidence="2" id="KW-0479">Metal-binding</keyword>
<organism evidence="7">
    <name type="scientific">marine metagenome</name>
    <dbReference type="NCBI Taxonomy" id="408172"/>
    <lineage>
        <taxon>unclassified sequences</taxon>
        <taxon>metagenomes</taxon>
        <taxon>ecological metagenomes</taxon>
    </lineage>
</organism>
<dbReference type="PANTHER" id="PTHR21496">
    <property type="entry name" value="FERREDOXIN-RELATED"/>
    <property type="match status" value="1"/>
</dbReference>
<evidence type="ECO:0000256" key="1">
    <source>
        <dbReference type="ARBA" id="ARBA00022714"/>
    </source>
</evidence>
<dbReference type="EMBL" id="UINC01027144">
    <property type="protein sequence ID" value="SVB05894.1"/>
    <property type="molecule type" value="Genomic_DNA"/>
</dbReference>
<dbReference type="GO" id="GO:0046872">
    <property type="term" value="F:metal ion binding"/>
    <property type="evidence" value="ECO:0007669"/>
    <property type="project" value="UniProtKB-KW"/>
</dbReference>
<sequence>VAVEFERVVEESDLPPGHTRIAVVQGNEICLANVDGKIYAIKNECPHDKWALDAAKLEGEELVCPGHGILINLPNCTVNAMKDSPDNPLIKQYVTKIEDGGIWVANS</sequence>
<evidence type="ECO:0000256" key="3">
    <source>
        <dbReference type="ARBA" id="ARBA00023004"/>
    </source>
</evidence>
<keyword evidence="3" id="KW-0408">Iron</keyword>
<evidence type="ECO:0000259" key="6">
    <source>
        <dbReference type="PROSITE" id="PS51296"/>
    </source>
</evidence>
<evidence type="ECO:0000256" key="4">
    <source>
        <dbReference type="ARBA" id="ARBA00023014"/>
    </source>
</evidence>
<dbReference type="GO" id="GO:0051537">
    <property type="term" value="F:2 iron, 2 sulfur cluster binding"/>
    <property type="evidence" value="ECO:0007669"/>
    <property type="project" value="UniProtKB-KW"/>
</dbReference>
<proteinExistence type="predicted"/>
<dbReference type="PROSITE" id="PS51296">
    <property type="entry name" value="RIESKE"/>
    <property type="match status" value="1"/>
</dbReference>
<evidence type="ECO:0000256" key="5">
    <source>
        <dbReference type="ARBA" id="ARBA00034078"/>
    </source>
</evidence>
<comment type="cofactor">
    <cofactor evidence="5">
        <name>[2Fe-2S] cluster</name>
        <dbReference type="ChEBI" id="CHEBI:190135"/>
    </cofactor>
</comment>
<dbReference type="AlphaFoldDB" id="A0A382AWY9"/>
<gene>
    <name evidence="7" type="ORF">METZ01_LOCUS158748</name>
</gene>
<accession>A0A382AWY9</accession>
<dbReference type="Pfam" id="PF00355">
    <property type="entry name" value="Rieske"/>
    <property type="match status" value="1"/>
</dbReference>
<feature type="non-terminal residue" evidence="7">
    <location>
        <position position="1"/>
    </location>
</feature>
<keyword evidence="4" id="KW-0411">Iron-sulfur</keyword>
<evidence type="ECO:0000256" key="2">
    <source>
        <dbReference type="ARBA" id="ARBA00022723"/>
    </source>
</evidence>
<reference evidence="7" key="1">
    <citation type="submission" date="2018-05" db="EMBL/GenBank/DDBJ databases">
        <authorList>
            <person name="Lanie J.A."/>
            <person name="Ng W.-L."/>
            <person name="Kazmierczak K.M."/>
            <person name="Andrzejewski T.M."/>
            <person name="Davidsen T.M."/>
            <person name="Wayne K.J."/>
            <person name="Tettelin H."/>
            <person name="Glass J.I."/>
            <person name="Rusch D."/>
            <person name="Podicherti R."/>
            <person name="Tsui H.-C.T."/>
            <person name="Winkler M.E."/>
        </authorList>
    </citation>
    <scope>NUCLEOTIDE SEQUENCE</scope>
</reference>
<keyword evidence="1" id="KW-0001">2Fe-2S</keyword>